<dbReference type="Pfam" id="PF10405">
    <property type="entry name" value="BHD_3"/>
    <property type="match status" value="1"/>
</dbReference>
<dbReference type="Proteomes" id="UP000271241">
    <property type="component" value="Unassembled WGS sequence"/>
</dbReference>
<evidence type="ECO:0000259" key="8">
    <source>
        <dbReference type="SMART" id="SM01031"/>
    </source>
</evidence>
<dbReference type="SMART" id="SM01032">
    <property type="entry name" value="BHD_3"/>
    <property type="match status" value="1"/>
</dbReference>
<evidence type="ECO:0000259" key="9">
    <source>
        <dbReference type="SMART" id="SM01032"/>
    </source>
</evidence>
<organism evidence="10 11">
    <name type="scientific">Thamnocephalis sphaerospora</name>
    <dbReference type="NCBI Taxonomy" id="78915"/>
    <lineage>
        <taxon>Eukaryota</taxon>
        <taxon>Fungi</taxon>
        <taxon>Fungi incertae sedis</taxon>
        <taxon>Zoopagomycota</taxon>
        <taxon>Zoopagomycotina</taxon>
        <taxon>Zoopagomycetes</taxon>
        <taxon>Zoopagales</taxon>
        <taxon>Sigmoideomycetaceae</taxon>
        <taxon>Thamnocephalis</taxon>
    </lineage>
</organism>
<sequence length="674" mass="76383">MYYITLIEFLDDTASGPSESTTVDTRLPQDTIEITFSNMPVMKERVRGTTKYDREAALAAHRAHLLCWLAYWRYRHGHISSPLVQASSLSLVPLELSDSYRRALAESQRDANLKRKRAADDDWFVHWLQHMVEWWRARFQHVIVDGSTDWTDHAAPETAAATHGLNKTNSNRGRMEECTRLLNCLQQNMVALADSTLLFVALLRMLGVRTRFVVSLQPMSFSVAATKKILAATEMQTASDRSQKGQVESKPTKRRKTNKSQNATSTKANQPQMAWCEVLHPTEGHWVAVDLARGLVNEPTRMEEHGPLPYVTAFDIGRRIKDVSRRYASQWAAKTLRLRPPMGKAGRDWWLDTLAIYAERDPSEVDVREDAELLSHELSEKMPTTVSEFNNHPLYALERHLKKFEILSPREPVIGHIRGEPIYPRSCVKQLHTAEAWLKEGRQIKKGEMPVKEVKSRAVTLLSRREQVMAQMEGYEKLSGLYGYWQTEPYAAPPVVSGKIPKNGYGNIDLFQPEMLPPGGVHLPQRGIAKIARKLDIDYAEAVTGFDFQSRHCIPVVTGIVVAAENEALVLDAWRAHEHARFEKERSKREKAALKRWRTLLHGISIRDRLQKQYGEKIDDMSVAMDDSGDEDNGSGSTPKSRSLTGKMYATNPPICDNSSDLSTQIQLALVVDL</sequence>
<dbReference type="GO" id="GO:0003684">
    <property type="term" value="F:damaged DNA binding"/>
    <property type="evidence" value="ECO:0007669"/>
    <property type="project" value="InterPro"/>
</dbReference>
<dbReference type="PANTHER" id="PTHR12135">
    <property type="entry name" value="DNA REPAIR PROTEIN XP-C / RAD4"/>
    <property type="match status" value="1"/>
</dbReference>
<feature type="region of interest" description="Disordered" evidence="6">
    <location>
        <begin position="234"/>
        <end position="270"/>
    </location>
</feature>
<evidence type="ECO:0000256" key="6">
    <source>
        <dbReference type="SAM" id="MobiDB-lite"/>
    </source>
</evidence>
<evidence type="ECO:0000256" key="2">
    <source>
        <dbReference type="ARBA" id="ARBA00009525"/>
    </source>
</evidence>
<keyword evidence="4" id="KW-0234">DNA repair</keyword>
<dbReference type="InterPro" id="IPR018326">
    <property type="entry name" value="Rad4_beta-hairpin_dom1"/>
</dbReference>
<dbReference type="Pfam" id="PF10404">
    <property type="entry name" value="BHD_2"/>
    <property type="match status" value="1"/>
</dbReference>
<dbReference type="GO" id="GO:0006298">
    <property type="term" value="P:mismatch repair"/>
    <property type="evidence" value="ECO:0007669"/>
    <property type="project" value="TreeGrafter"/>
</dbReference>
<evidence type="ECO:0000313" key="11">
    <source>
        <dbReference type="Proteomes" id="UP000271241"/>
    </source>
</evidence>
<comment type="subcellular location">
    <subcellularLocation>
        <location evidence="1">Nucleus</location>
    </subcellularLocation>
</comment>
<name>A0A4P9XQY8_9FUNG</name>
<protein>
    <recommendedName>
        <fullName evidence="12">Rad4 transglutaminase-like domain-containing protein</fullName>
    </recommendedName>
</protein>
<dbReference type="Pfam" id="PF03835">
    <property type="entry name" value="Rad4"/>
    <property type="match status" value="1"/>
</dbReference>
<dbReference type="GO" id="GO:0000111">
    <property type="term" value="C:nucleotide-excision repair factor 2 complex"/>
    <property type="evidence" value="ECO:0007669"/>
    <property type="project" value="TreeGrafter"/>
</dbReference>
<accession>A0A4P9XQY8</accession>
<keyword evidence="11" id="KW-1185">Reference proteome</keyword>
<feature type="compositionally biased region" description="Polar residues" evidence="6">
    <location>
        <begin position="234"/>
        <end position="246"/>
    </location>
</feature>
<feature type="region of interest" description="Disordered" evidence="6">
    <location>
        <begin position="623"/>
        <end position="656"/>
    </location>
</feature>
<dbReference type="PANTHER" id="PTHR12135:SF0">
    <property type="entry name" value="DNA REPAIR PROTEIN COMPLEMENTING XP-C CELLS"/>
    <property type="match status" value="1"/>
</dbReference>
<evidence type="ECO:0008006" key="12">
    <source>
        <dbReference type="Google" id="ProtNLM"/>
    </source>
</evidence>
<dbReference type="InterPro" id="IPR018325">
    <property type="entry name" value="Rad4/PNGase_transGLS-fold"/>
</dbReference>
<dbReference type="GO" id="GO:0003697">
    <property type="term" value="F:single-stranded DNA binding"/>
    <property type="evidence" value="ECO:0007669"/>
    <property type="project" value="TreeGrafter"/>
</dbReference>
<dbReference type="GO" id="GO:0006289">
    <property type="term" value="P:nucleotide-excision repair"/>
    <property type="evidence" value="ECO:0007669"/>
    <property type="project" value="InterPro"/>
</dbReference>
<dbReference type="SUPFAM" id="SSF54001">
    <property type="entry name" value="Cysteine proteinases"/>
    <property type="match status" value="1"/>
</dbReference>
<dbReference type="InterPro" id="IPR018327">
    <property type="entry name" value="BHD_2"/>
</dbReference>
<dbReference type="InterPro" id="IPR038765">
    <property type="entry name" value="Papain-like_cys_pep_sf"/>
</dbReference>
<keyword evidence="3" id="KW-0227">DNA damage</keyword>
<dbReference type="InterPro" id="IPR004583">
    <property type="entry name" value="DNA_repair_Rad4"/>
</dbReference>
<dbReference type="SMART" id="SM01031">
    <property type="entry name" value="BHD_2"/>
    <property type="match status" value="1"/>
</dbReference>
<feature type="domain" description="Rad4 beta-hairpin" evidence="7">
    <location>
        <begin position="378"/>
        <end position="429"/>
    </location>
</feature>
<dbReference type="Gene3D" id="2.20.20.110">
    <property type="entry name" value="Rad4, beta-hairpin domain BHD1"/>
    <property type="match status" value="1"/>
</dbReference>
<dbReference type="Gene3D" id="3.90.260.10">
    <property type="entry name" value="Transglutaminase-like"/>
    <property type="match status" value="1"/>
</dbReference>
<dbReference type="Gene3D" id="3.30.70.2460">
    <property type="entry name" value="Rad4, beta-hairpin domain BHD3"/>
    <property type="match status" value="1"/>
</dbReference>
<dbReference type="OrthoDB" id="300780at2759"/>
<feature type="domain" description="Rad4 beta-hairpin" evidence="9">
    <location>
        <begin position="500"/>
        <end position="574"/>
    </location>
</feature>
<evidence type="ECO:0000256" key="3">
    <source>
        <dbReference type="ARBA" id="ARBA00022763"/>
    </source>
</evidence>
<evidence type="ECO:0000256" key="4">
    <source>
        <dbReference type="ARBA" id="ARBA00023204"/>
    </source>
</evidence>
<evidence type="ECO:0000313" key="10">
    <source>
        <dbReference type="EMBL" id="RKP08465.1"/>
    </source>
</evidence>
<dbReference type="Pfam" id="PF10403">
    <property type="entry name" value="BHD_1"/>
    <property type="match status" value="1"/>
</dbReference>
<feature type="domain" description="Rad4 beta-hairpin" evidence="8">
    <location>
        <begin position="431"/>
        <end position="493"/>
    </location>
</feature>
<comment type="similarity">
    <text evidence="2">Belongs to the XPC family.</text>
</comment>
<dbReference type="AlphaFoldDB" id="A0A4P9XQY8"/>
<reference evidence="11" key="1">
    <citation type="journal article" date="2018" name="Nat. Microbiol.">
        <title>Leveraging single-cell genomics to expand the fungal tree of life.</title>
        <authorList>
            <person name="Ahrendt S.R."/>
            <person name="Quandt C.A."/>
            <person name="Ciobanu D."/>
            <person name="Clum A."/>
            <person name="Salamov A."/>
            <person name="Andreopoulos B."/>
            <person name="Cheng J.F."/>
            <person name="Woyke T."/>
            <person name="Pelin A."/>
            <person name="Henrissat B."/>
            <person name="Reynolds N.K."/>
            <person name="Benny G.L."/>
            <person name="Smith M.E."/>
            <person name="James T.Y."/>
            <person name="Grigoriev I.V."/>
        </authorList>
    </citation>
    <scope>NUCLEOTIDE SEQUENCE [LARGE SCALE GENOMIC DNA]</scope>
    <source>
        <strain evidence="11">RSA 1356</strain>
    </source>
</reference>
<proteinExistence type="inferred from homology"/>
<dbReference type="EMBL" id="KZ992600">
    <property type="protein sequence ID" value="RKP08465.1"/>
    <property type="molecule type" value="Genomic_DNA"/>
</dbReference>
<dbReference type="SMART" id="SM01030">
    <property type="entry name" value="BHD_1"/>
    <property type="match status" value="1"/>
</dbReference>
<dbReference type="InterPro" id="IPR018328">
    <property type="entry name" value="Rad4_beta-hairpin_dom3"/>
</dbReference>
<dbReference type="FunFam" id="3.30.70.2460:FF:000001">
    <property type="entry name" value="DNA repair protein Rad4 family"/>
    <property type="match status" value="1"/>
</dbReference>
<dbReference type="InterPro" id="IPR042488">
    <property type="entry name" value="Rad4_BHD3_sf"/>
</dbReference>
<keyword evidence="5" id="KW-0539">Nucleus</keyword>
<dbReference type="GO" id="GO:0005737">
    <property type="term" value="C:cytoplasm"/>
    <property type="evidence" value="ECO:0007669"/>
    <property type="project" value="TreeGrafter"/>
</dbReference>
<dbReference type="STRING" id="78915.A0A4P9XQY8"/>
<evidence type="ECO:0000256" key="1">
    <source>
        <dbReference type="ARBA" id="ARBA00004123"/>
    </source>
</evidence>
<feature type="compositionally biased region" description="Polar residues" evidence="6">
    <location>
        <begin position="259"/>
        <end position="270"/>
    </location>
</feature>
<evidence type="ECO:0000256" key="5">
    <source>
        <dbReference type="ARBA" id="ARBA00023242"/>
    </source>
</evidence>
<dbReference type="GO" id="GO:0071942">
    <property type="term" value="C:XPC complex"/>
    <property type="evidence" value="ECO:0007669"/>
    <property type="project" value="TreeGrafter"/>
</dbReference>
<gene>
    <name evidence="10" type="ORF">THASP1DRAFT_29729</name>
</gene>
<dbReference type="InterPro" id="IPR036985">
    <property type="entry name" value="Transglutaminase-like_sf"/>
</dbReference>
<evidence type="ECO:0000259" key="7">
    <source>
        <dbReference type="SMART" id="SM01030"/>
    </source>
</evidence>